<feature type="transmembrane region" description="Helical" evidence="1">
    <location>
        <begin position="316"/>
        <end position="334"/>
    </location>
</feature>
<feature type="transmembrane region" description="Helical" evidence="1">
    <location>
        <begin position="346"/>
        <end position="367"/>
    </location>
</feature>
<sequence>MEILLKEIVNPDNTKTSIYKRKITAPALKHIAGVDQLRYVFALWVFFTHGGNPPLFAGHAKTPIFDFIDHLYGWSVNGQAAVMGFFIVSGLCIHYPNIRRDSFDIKSFYAARFLRLSLPLFACLAIAKFLNFYHPNGFLRVVPMWTLYCEAIYYVVYPFVLWVVKKDYLIQLIISTGFLSVVLIIIWSDQRSMYFHEIGGGGFLNWKAALLAFPCWLLGVLLAERLSVASIINKIVNEKHGIWLWRTGALLLSVITFPLYRYALYYHFINKPIIGLFFTSQLTILLFGLYAFFWIEREVININFGKALPSYRLEKMGAASYSLYLVHLLVIWLFEKISPVYFSGYLSNWLLLFVTLHIAVFLFFIVFEKPSHKLSKFCANALRN</sequence>
<feature type="transmembrane region" description="Helical" evidence="1">
    <location>
        <begin position="208"/>
        <end position="231"/>
    </location>
</feature>
<evidence type="ECO:0000256" key="1">
    <source>
        <dbReference type="SAM" id="Phobius"/>
    </source>
</evidence>
<reference evidence="3 4" key="1">
    <citation type="submission" date="2017-08" db="EMBL/GenBank/DDBJ databases">
        <title>Complete genome sequence of Mucilaginibacter sp. strain BJC16-A31.</title>
        <authorList>
            <consortium name="Henan University of Science and Technology"/>
            <person name="You X."/>
        </authorList>
    </citation>
    <scope>NUCLEOTIDE SEQUENCE [LARGE SCALE GENOMIC DNA]</scope>
    <source>
        <strain evidence="3 4">BJC16-A31</strain>
    </source>
</reference>
<keyword evidence="3" id="KW-0808">Transferase</keyword>
<dbReference type="OrthoDB" id="9767863at2"/>
<accession>A0A223P3M9</accession>
<dbReference type="Proteomes" id="UP000215002">
    <property type="component" value="Chromosome"/>
</dbReference>
<dbReference type="RefSeq" id="WP_094572694.1">
    <property type="nucleotide sequence ID" value="NZ_CP022743.1"/>
</dbReference>
<keyword evidence="4" id="KW-1185">Reference proteome</keyword>
<evidence type="ECO:0000313" key="3">
    <source>
        <dbReference type="EMBL" id="ASU36713.1"/>
    </source>
</evidence>
<feature type="transmembrane region" description="Helical" evidence="1">
    <location>
        <begin position="71"/>
        <end position="93"/>
    </location>
</feature>
<dbReference type="AlphaFoldDB" id="A0A223P3M9"/>
<feature type="transmembrane region" description="Helical" evidence="1">
    <location>
        <begin position="169"/>
        <end position="188"/>
    </location>
</feature>
<evidence type="ECO:0000313" key="4">
    <source>
        <dbReference type="Proteomes" id="UP000215002"/>
    </source>
</evidence>
<name>A0A223P3M9_9SPHI</name>
<protein>
    <submittedName>
        <fullName evidence="3">Acyltransferase</fullName>
    </submittedName>
</protein>
<proteinExistence type="predicted"/>
<keyword evidence="1" id="KW-0812">Transmembrane</keyword>
<dbReference type="InterPro" id="IPR002656">
    <property type="entry name" value="Acyl_transf_3_dom"/>
</dbReference>
<organism evidence="3 4">
    <name type="scientific">Mucilaginibacter xinganensis</name>
    <dbReference type="NCBI Taxonomy" id="1234841"/>
    <lineage>
        <taxon>Bacteria</taxon>
        <taxon>Pseudomonadati</taxon>
        <taxon>Bacteroidota</taxon>
        <taxon>Sphingobacteriia</taxon>
        <taxon>Sphingobacteriales</taxon>
        <taxon>Sphingobacteriaceae</taxon>
        <taxon>Mucilaginibacter</taxon>
    </lineage>
</organism>
<dbReference type="KEGG" id="muc:MuYL_4830"/>
<dbReference type="EMBL" id="CP022743">
    <property type="protein sequence ID" value="ASU36713.1"/>
    <property type="molecule type" value="Genomic_DNA"/>
</dbReference>
<feature type="transmembrane region" description="Helical" evidence="1">
    <location>
        <begin position="113"/>
        <end position="133"/>
    </location>
</feature>
<keyword evidence="1" id="KW-0472">Membrane</keyword>
<feature type="transmembrane region" description="Helical" evidence="1">
    <location>
        <begin position="145"/>
        <end position="164"/>
    </location>
</feature>
<feature type="transmembrane region" description="Helical" evidence="1">
    <location>
        <begin position="243"/>
        <end position="261"/>
    </location>
</feature>
<keyword evidence="1" id="KW-1133">Transmembrane helix</keyword>
<dbReference type="GO" id="GO:0016747">
    <property type="term" value="F:acyltransferase activity, transferring groups other than amino-acyl groups"/>
    <property type="evidence" value="ECO:0007669"/>
    <property type="project" value="InterPro"/>
</dbReference>
<feature type="domain" description="Acyltransferase 3" evidence="2">
    <location>
        <begin position="32"/>
        <end position="366"/>
    </location>
</feature>
<evidence type="ECO:0000259" key="2">
    <source>
        <dbReference type="Pfam" id="PF01757"/>
    </source>
</evidence>
<dbReference type="Pfam" id="PF01757">
    <property type="entry name" value="Acyl_transf_3"/>
    <property type="match status" value="1"/>
</dbReference>
<keyword evidence="3" id="KW-0012">Acyltransferase</keyword>
<feature type="transmembrane region" description="Helical" evidence="1">
    <location>
        <begin position="273"/>
        <end position="295"/>
    </location>
</feature>
<gene>
    <name evidence="3" type="ORF">MuYL_4830</name>
</gene>